<name>Q22M01_TETTS</name>
<reference evidence="4" key="1">
    <citation type="journal article" date="2006" name="PLoS Biol.">
        <title>Macronuclear genome sequence of the ciliate Tetrahymena thermophila, a model eukaryote.</title>
        <authorList>
            <person name="Eisen J.A."/>
            <person name="Coyne R.S."/>
            <person name="Wu M."/>
            <person name="Wu D."/>
            <person name="Thiagarajan M."/>
            <person name="Wortman J.R."/>
            <person name="Badger J.H."/>
            <person name="Ren Q."/>
            <person name="Amedeo P."/>
            <person name="Jones K.M."/>
            <person name="Tallon L.J."/>
            <person name="Delcher A.L."/>
            <person name="Salzberg S.L."/>
            <person name="Silva J.C."/>
            <person name="Haas B.J."/>
            <person name="Majoros W.H."/>
            <person name="Farzad M."/>
            <person name="Carlton J.M."/>
            <person name="Smith R.K. Jr."/>
            <person name="Garg J."/>
            <person name="Pearlman R.E."/>
            <person name="Karrer K.M."/>
            <person name="Sun L."/>
            <person name="Manning G."/>
            <person name="Elde N.C."/>
            <person name="Turkewitz A.P."/>
            <person name="Asai D.J."/>
            <person name="Wilkes D.E."/>
            <person name="Wang Y."/>
            <person name="Cai H."/>
            <person name="Collins K."/>
            <person name="Stewart B.A."/>
            <person name="Lee S.R."/>
            <person name="Wilamowska K."/>
            <person name="Weinberg Z."/>
            <person name="Ruzzo W.L."/>
            <person name="Wloga D."/>
            <person name="Gaertig J."/>
            <person name="Frankel J."/>
            <person name="Tsao C.-C."/>
            <person name="Gorovsky M.A."/>
            <person name="Keeling P.J."/>
            <person name="Waller R.F."/>
            <person name="Patron N.J."/>
            <person name="Cherry J.M."/>
            <person name="Stover N.A."/>
            <person name="Krieger C.J."/>
            <person name="del Toro C."/>
            <person name="Ryder H.F."/>
            <person name="Williamson S.C."/>
            <person name="Barbeau R.A."/>
            <person name="Hamilton E.P."/>
            <person name="Orias E."/>
        </authorList>
    </citation>
    <scope>NUCLEOTIDE SEQUENCE [LARGE SCALE GENOMIC DNA]</scope>
    <source>
        <strain evidence="4">SB210</strain>
    </source>
</reference>
<keyword evidence="4" id="KW-1185">Reference proteome</keyword>
<dbReference type="PANTHER" id="PTHR31398:SF0">
    <property type="entry name" value="MEIOTIC NUCLEAR DIVISION PROTEIN 1 HOMOLOG"/>
    <property type="match status" value="1"/>
</dbReference>
<accession>Q22M01</accession>
<protein>
    <submittedName>
        <fullName evidence="3">Transmembrane protein, putative</fullName>
    </submittedName>
</protein>
<dbReference type="OrthoDB" id="290755at2759"/>
<feature type="compositionally biased region" description="Low complexity" evidence="1">
    <location>
        <begin position="390"/>
        <end position="399"/>
    </location>
</feature>
<dbReference type="KEGG" id="tet:TTHERM_00039180"/>
<organism evidence="3 4">
    <name type="scientific">Tetrahymena thermophila (strain SB210)</name>
    <dbReference type="NCBI Taxonomy" id="312017"/>
    <lineage>
        <taxon>Eukaryota</taxon>
        <taxon>Sar</taxon>
        <taxon>Alveolata</taxon>
        <taxon>Ciliophora</taxon>
        <taxon>Intramacronucleata</taxon>
        <taxon>Oligohymenophorea</taxon>
        <taxon>Hymenostomatida</taxon>
        <taxon>Tetrahymenina</taxon>
        <taxon>Tetrahymenidae</taxon>
        <taxon>Tetrahymena</taxon>
    </lineage>
</organism>
<dbReference type="GO" id="GO:0005634">
    <property type="term" value="C:nucleus"/>
    <property type="evidence" value="ECO:0007669"/>
    <property type="project" value="TreeGrafter"/>
</dbReference>
<gene>
    <name evidence="3" type="ORF">TTHERM_00039180</name>
</gene>
<keyword evidence="2" id="KW-0472">Membrane</keyword>
<keyword evidence="2 3" id="KW-0812">Transmembrane</keyword>
<keyword evidence="2" id="KW-1133">Transmembrane helix</keyword>
<dbReference type="AlphaFoldDB" id="Q22M01"/>
<evidence type="ECO:0000256" key="1">
    <source>
        <dbReference type="SAM" id="MobiDB-lite"/>
    </source>
</evidence>
<evidence type="ECO:0000313" key="3">
    <source>
        <dbReference type="EMBL" id="EAR86274.1"/>
    </source>
</evidence>
<dbReference type="HOGENOM" id="CLU_009697_0_1_1"/>
<feature type="transmembrane region" description="Helical" evidence="2">
    <location>
        <begin position="35"/>
        <end position="56"/>
    </location>
</feature>
<dbReference type="GeneID" id="7841432"/>
<evidence type="ECO:0000313" key="4">
    <source>
        <dbReference type="Proteomes" id="UP000009168"/>
    </source>
</evidence>
<dbReference type="InParanoid" id="Q22M01"/>
<feature type="region of interest" description="Disordered" evidence="1">
    <location>
        <begin position="390"/>
        <end position="410"/>
    </location>
</feature>
<proteinExistence type="predicted"/>
<dbReference type="PANTHER" id="PTHR31398">
    <property type="entry name" value="MEIOTIC NUCLEAR DIVISION PROTEIN 1 HOMOLOG"/>
    <property type="match status" value="1"/>
</dbReference>
<dbReference type="RefSeq" id="XP_977219.1">
    <property type="nucleotide sequence ID" value="XM_972126.1"/>
</dbReference>
<dbReference type="GO" id="GO:0007131">
    <property type="term" value="P:reciprocal meiotic recombination"/>
    <property type="evidence" value="ECO:0007669"/>
    <property type="project" value="TreeGrafter"/>
</dbReference>
<dbReference type="EMBL" id="GG662720">
    <property type="protein sequence ID" value="EAR86274.1"/>
    <property type="molecule type" value="Genomic_DNA"/>
</dbReference>
<sequence>MSQIIQKFENALKQVDMYGQSIQLNLNKKNKYNTVFGGILSIFIFELFLVGCWFFGKELIYKQNPQVISQQRVVDNPRRVDIKPDNLILMLGVSNDNSQYYSDPTIFTVNAYQQIQVNYVDPKTGKSTIQLKNQNINMRLCNENDIGIPSTEDYFKTLNIPALYCFDTSQQPVYFEGDFNQESFSQIYVYFEKCKNSTSSSVICKPKEVIDNKLLLSKVGIFMSDQVVDPLNFKNPISTRGIGLYATTTSNFPQEIGLYYTNQYIDTDAGIFYSDLQQDSTFMFSYQTVTPFFSDPNALARVLIRMQKQKENYMKRSYLKVAEVVAQIGGLLKILILLGFTLTNPISKLYYFKAIIDEIYQFHSTNNQVSLVPKDKQKFDLSKKETAALDKSQLAQSQDQQKKQIIKNKLKNRNYAPDLDQTKSLSQKQPQNSPQQTDQQNLNSFNFINANQKNQNSFNVMNAQVAAKKSEPESNGGLIDTIVNKTKSYFQSTHKILKYSFIQYLSYAFTPKSKISSSQNILFEQGIESIQENFDILYIFNKLFEIDKMKQILFNSDQLKLFEYMPKPVISEKSILGCEESEIQNYQNLQSDDEKINKPNQQIAKNKPARKNKKSITRSINRKIKLESQLSEEAKEGLKNILKQNKISKIDENLIKIIDPCIITEIKKQKQNYVNNQDDIDSTFQMMKSNTNLMQKSIGSSKKAQEQFLSKENKQKSIQSGFQLFNQIKEPLNDQNFKENGLDHQKNQSQICEHECKKDNDDDDDQTVEDNQIYFVDQGDVSYQTNIQSLYLSVIKQQIDTPTKKIKKQK</sequence>
<dbReference type="Proteomes" id="UP000009168">
    <property type="component" value="Unassembled WGS sequence"/>
</dbReference>
<evidence type="ECO:0000256" key="2">
    <source>
        <dbReference type="SAM" id="Phobius"/>
    </source>
</evidence>